<dbReference type="EMBL" id="PNBA02000004">
    <property type="protein sequence ID" value="KAG6428480.1"/>
    <property type="molecule type" value="Genomic_DNA"/>
</dbReference>
<keyword evidence="8 10" id="KW-0442">Lipid degradation</keyword>
<dbReference type="GO" id="GO:0046470">
    <property type="term" value="P:phosphatidylcholine metabolic process"/>
    <property type="evidence" value="ECO:0007669"/>
    <property type="project" value="InterPro"/>
</dbReference>
<dbReference type="EC" id="3.1.4.4" evidence="10"/>
<evidence type="ECO:0000259" key="11">
    <source>
        <dbReference type="PROSITE" id="PS50004"/>
    </source>
</evidence>
<name>A0A8X8YEF6_SALSN</name>
<keyword evidence="14" id="KW-1185">Reference proteome</keyword>
<dbReference type="SUPFAM" id="SSF49562">
    <property type="entry name" value="C2 domain (Calcium/lipid-binding domain, CaLB)"/>
    <property type="match status" value="1"/>
</dbReference>
<dbReference type="FunFam" id="3.30.870.10:FF:000025">
    <property type="entry name" value="Phospholipase D delta"/>
    <property type="match status" value="1"/>
</dbReference>
<evidence type="ECO:0000259" key="12">
    <source>
        <dbReference type="PROSITE" id="PS50035"/>
    </source>
</evidence>
<proteinExistence type="inferred from homology"/>
<dbReference type="CDD" id="cd04015">
    <property type="entry name" value="C2_plant_PLD"/>
    <property type="match status" value="1"/>
</dbReference>
<keyword evidence="7 10" id="KW-0106">Calcium</keyword>
<dbReference type="PIRSF" id="PIRSF036470">
    <property type="entry name" value="PLD_plant"/>
    <property type="match status" value="1"/>
</dbReference>
<dbReference type="GO" id="GO:0005886">
    <property type="term" value="C:plasma membrane"/>
    <property type="evidence" value="ECO:0007669"/>
    <property type="project" value="TreeGrafter"/>
</dbReference>
<dbReference type="SMART" id="SM00155">
    <property type="entry name" value="PLDc"/>
    <property type="match status" value="2"/>
</dbReference>
<evidence type="ECO:0000256" key="9">
    <source>
        <dbReference type="ARBA" id="ARBA00023098"/>
    </source>
</evidence>
<dbReference type="InterPro" id="IPR011402">
    <property type="entry name" value="PLipase_D_pln"/>
</dbReference>
<comment type="function">
    <text evidence="10">Hydrolyzes glycerol-phospholipids at the terminal phosphodiesteric bond.</text>
</comment>
<evidence type="ECO:0000313" key="14">
    <source>
        <dbReference type="Proteomes" id="UP000298416"/>
    </source>
</evidence>
<dbReference type="PROSITE" id="PS50004">
    <property type="entry name" value="C2"/>
    <property type="match status" value="1"/>
</dbReference>
<keyword evidence="9" id="KW-0443">Lipid metabolism</keyword>
<dbReference type="SMART" id="SM00239">
    <property type="entry name" value="C2"/>
    <property type="match status" value="1"/>
</dbReference>
<evidence type="ECO:0000256" key="6">
    <source>
        <dbReference type="ARBA" id="ARBA00022801"/>
    </source>
</evidence>
<dbReference type="SUPFAM" id="SSF56024">
    <property type="entry name" value="Phospholipase D/nuclease"/>
    <property type="match status" value="2"/>
</dbReference>
<dbReference type="InterPro" id="IPR024632">
    <property type="entry name" value="PLipase_D_C"/>
</dbReference>
<feature type="domain" description="PLD phosphodiesterase" evidence="12">
    <location>
        <begin position="656"/>
        <end position="683"/>
    </location>
</feature>
<evidence type="ECO:0000256" key="2">
    <source>
        <dbReference type="ARBA" id="ARBA00001913"/>
    </source>
</evidence>
<dbReference type="PANTHER" id="PTHR18896">
    <property type="entry name" value="PHOSPHOLIPASE D"/>
    <property type="match status" value="1"/>
</dbReference>
<feature type="domain" description="PLD phosphodiesterase" evidence="12">
    <location>
        <begin position="326"/>
        <end position="364"/>
    </location>
</feature>
<keyword evidence="6 10" id="KW-0378">Hydrolase</keyword>
<keyword evidence="4" id="KW-0479">Metal-binding</keyword>
<dbReference type="PANTHER" id="PTHR18896:SF138">
    <property type="entry name" value="PHOSPHOLIPASE D"/>
    <property type="match status" value="1"/>
</dbReference>
<comment type="catalytic activity">
    <reaction evidence="1 10">
        <text>a 1,2-diacyl-sn-glycero-3-phosphocholine + H2O = a 1,2-diacyl-sn-glycero-3-phosphate + choline + H(+)</text>
        <dbReference type="Rhea" id="RHEA:14445"/>
        <dbReference type="ChEBI" id="CHEBI:15354"/>
        <dbReference type="ChEBI" id="CHEBI:15377"/>
        <dbReference type="ChEBI" id="CHEBI:15378"/>
        <dbReference type="ChEBI" id="CHEBI:57643"/>
        <dbReference type="ChEBI" id="CHEBI:58608"/>
        <dbReference type="EC" id="3.1.4.4"/>
    </reaction>
</comment>
<evidence type="ECO:0000256" key="8">
    <source>
        <dbReference type="ARBA" id="ARBA00022963"/>
    </source>
</evidence>
<dbReference type="InterPro" id="IPR015679">
    <property type="entry name" value="PLipase_D_fam"/>
</dbReference>
<comment type="caution">
    <text evidence="13">The sequence shown here is derived from an EMBL/GenBank/DDBJ whole genome shotgun (WGS) entry which is preliminary data.</text>
</comment>
<reference evidence="13" key="2">
    <citation type="submission" date="2020-08" db="EMBL/GenBank/DDBJ databases">
        <title>Plant Genome Project.</title>
        <authorList>
            <person name="Zhang R.-G."/>
        </authorList>
    </citation>
    <scope>NUCLEOTIDE SEQUENCE</scope>
    <source>
        <strain evidence="13">Huo1</strain>
        <tissue evidence="13">Leaf</tissue>
    </source>
</reference>
<dbReference type="OrthoDB" id="14911at2759"/>
<gene>
    <name evidence="13" type="ORF">SASPL_112732</name>
</gene>
<dbReference type="InterPro" id="IPR001736">
    <property type="entry name" value="PLipase_D/transphosphatidylase"/>
</dbReference>
<feature type="domain" description="C2" evidence="11">
    <location>
        <begin position="1"/>
        <end position="122"/>
    </location>
</feature>
<dbReference type="Pfam" id="PF00614">
    <property type="entry name" value="PLDc"/>
    <property type="match status" value="1"/>
</dbReference>
<dbReference type="AlphaFoldDB" id="A0A8X8YEF6"/>
<evidence type="ECO:0000256" key="3">
    <source>
        <dbReference type="ARBA" id="ARBA00010683"/>
    </source>
</evidence>
<keyword evidence="5" id="KW-0677">Repeat</keyword>
<dbReference type="InterPro" id="IPR035892">
    <property type="entry name" value="C2_domain_sf"/>
</dbReference>
<accession>A0A8X8YEF6</accession>
<dbReference type="GO" id="GO:0004630">
    <property type="term" value="F:phospholipase D activity"/>
    <property type="evidence" value="ECO:0007669"/>
    <property type="project" value="UniProtKB-EC"/>
</dbReference>
<dbReference type="PROSITE" id="PS50035">
    <property type="entry name" value="PLD"/>
    <property type="match status" value="2"/>
</dbReference>
<comment type="cofactor">
    <cofactor evidence="2 10">
        <name>Ca(2+)</name>
        <dbReference type="ChEBI" id="CHEBI:29108"/>
    </cofactor>
</comment>
<dbReference type="Proteomes" id="UP000298416">
    <property type="component" value="Unassembled WGS sequence"/>
</dbReference>
<reference evidence="13" key="1">
    <citation type="submission" date="2018-01" db="EMBL/GenBank/DDBJ databases">
        <authorList>
            <person name="Mao J.F."/>
        </authorList>
    </citation>
    <scope>NUCLEOTIDE SEQUENCE</scope>
    <source>
        <strain evidence="13">Huo1</strain>
        <tissue evidence="13">Leaf</tissue>
    </source>
</reference>
<dbReference type="GO" id="GO:0009395">
    <property type="term" value="P:phospholipid catabolic process"/>
    <property type="evidence" value="ECO:0007669"/>
    <property type="project" value="TreeGrafter"/>
</dbReference>
<evidence type="ECO:0000256" key="7">
    <source>
        <dbReference type="ARBA" id="ARBA00022837"/>
    </source>
</evidence>
<dbReference type="Pfam" id="PF12357">
    <property type="entry name" value="PLD_C"/>
    <property type="match status" value="1"/>
</dbReference>
<protein>
    <recommendedName>
        <fullName evidence="10">Phospholipase D</fullName>
        <ecNumber evidence="10">3.1.4.4</ecNumber>
    </recommendedName>
</protein>
<evidence type="ECO:0000313" key="13">
    <source>
        <dbReference type="EMBL" id="KAG6428480.1"/>
    </source>
</evidence>
<evidence type="ECO:0000256" key="5">
    <source>
        <dbReference type="ARBA" id="ARBA00022737"/>
    </source>
</evidence>
<dbReference type="Gene3D" id="2.60.40.150">
    <property type="entry name" value="C2 domain"/>
    <property type="match status" value="1"/>
</dbReference>
<dbReference type="Gene3D" id="3.30.870.10">
    <property type="entry name" value="Endonuclease Chain A"/>
    <property type="match status" value="2"/>
</dbReference>
<dbReference type="Pfam" id="PF00168">
    <property type="entry name" value="C2"/>
    <property type="match status" value="1"/>
</dbReference>
<evidence type="ECO:0000256" key="4">
    <source>
        <dbReference type="ARBA" id="ARBA00022723"/>
    </source>
</evidence>
<evidence type="ECO:0000256" key="10">
    <source>
        <dbReference type="PIRNR" id="PIRNR036470"/>
    </source>
</evidence>
<dbReference type="InterPro" id="IPR000008">
    <property type="entry name" value="C2_dom"/>
</dbReference>
<evidence type="ECO:0000256" key="1">
    <source>
        <dbReference type="ARBA" id="ARBA00000798"/>
    </source>
</evidence>
<sequence length="810" mass="92103">MGEQVLLHGDLHATIYEIDNLHLGFLSKLYHKVEEAGRFNKHASRLYATIDLEKTRVGRTRLLHEHDSNPQWNESFHIYCAHSASKLVFNIKLDNPIGTKLVGTAELPVADLIPGDRVETWIDILNRRRQPIHGGSKLRVRLHFYDVARERCWSRGLKSRNFPGVPYTFFPQRKGCRVTLYQDAHVADGFLPEIRLAGGRIYNPRRCWEDVFHTISAAKHLIYISGWSVFTKIKLVRDLAGSEIDLARSEIDLGELLIKKANEGVRVLMLVWDERTSVKLLKNDGLLATHDEDTGSYFKNTGVNCVLCPRNPDDGRSFAQGVEIGTMFSHHQKLLVADAAMPNGDDRIRRLVSFVGGIDLCDGRYDNQNHSLFRTLNTVHVDDFHQANCRGADIRRGGPREPWHDIHCKLEGAAAWDVLYNFEQRWRKQGGRDLLLPLQELRGAVAPPSPVMLPEDHDTWNVQIFRSIDGGAAFGFPELPEEAARSGLISGKDNIIDRSIQDAYIHAIRRANNFIYIENQYFLGSSFSWLETDEVKIEEVGALHLIPKELSLKIACKIAEGEPFRVYVVVPMWPEGFPDSAAVQTILSWQKRTMEMMYTDVAEALKAKGVTAADLRDYLTFFCLGNRETKRDGEYEPPLKPERDTYYSRAQQSRRGMIYVHSKMMIVDDEYIIVGSANINQRSMDGARDSEIAMGAYQPYHLSCKKAARGAIYGFRMALWYEHLGMLDDAFCHPERLECIRKVKRVSEKNWDLYIAETMEGDLPGHLLPYPLRVESSGRVSELPGNENFPDTTSPVVGDVAQFYPSILTT</sequence>
<dbReference type="GO" id="GO:0005509">
    <property type="term" value="F:calcium ion binding"/>
    <property type="evidence" value="ECO:0007669"/>
    <property type="project" value="InterPro"/>
</dbReference>
<organism evidence="13">
    <name type="scientific">Salvia splendens</name>
    <name type="common">Scarlet sage</name>
    <dbReference type="NCBI Taxonomy" id="180675"/>
    <lineage>
        <taxon>Eukaryota</taxon>
        <taxon>Viridiplantae</taxon>
        <taxon>Streptophyta</taxon>
        <taxon>Embryophyta</taxon>
        <taxon>Tracheophyta</taxon>
        <taxon>Spermatophyta</taxon>
        <taxon>Magnoliopsida</taxon>
        <taxon>eudicotyledons</taxon>
        <taxon>Gunneridae</taxon>
        <taxon>Pentapetalae</taxon>
        <taxon>asterids</taxon>
        <taxon>lamiids</taxon>
        <taxon>Lamiales</taxon>
        <taxon>Lamiaceae</taxon>
        <taxon>Nepetoideae</taxon>
        <taxon>Mentheae</taxon>
        <taxon>Salviinae</taxon>
        <taxon>Salvia</taxon>
        <taxon>Salvia subgen. Calosphace</taxon>
        <taxon>core Calosphace</taxon>
    </lineage>
</organism>
<comment type="similarity">
    <text evidence="3 10">Belongs to the phospholipase D family. C2-PLD subfamily.</text>
</comment>